<evidence type="ECO:0000313" key="1">
    <source>
        <dbReference type="EMBL" id="CAK6450622.1"/>
    </source>
</evidence>
<evidence type="ECO:0000313" key="2">
    <source>
        <dbReference type="Proteomes" id="UP001314169"/>
    </source>
</evidence>
<reference evidence="1" key="1">
    <citation type="submission" date="2023-12" db="EMBL/GenBank/DDBJ databases">
        <authorList>
            <person name="Brown T."/>
        </authorList>
    </citation>
    <scope>NUCLEOTIDE SEQUENCE</scope>
</reference>
<dbReference type="Proteomes" id="UP001314169">
    <property type="component" value="Chromosome X"/>
</dbReference>
<sequence>MSSVSPFGTVSEFLFAGYSKSGWGGSMFLKGYWLSHMVTRCGTSPCHSWVLPGLHPGADTTDAPTAATFSRIIASALLETNYRGCNLSPEWISTATSCQFSLRQVSCLSSGGRGQVVS</sequence>
<dbReference type="EMBL" id="OY882879">
    <property type="protein sequence ID" value="CAK6450622.1"/>
    <property type="molecule type" value="Genomic_DNA"/>
</dbReference>
<organism evidence="1 2">
    <name type="scientific">Pipistrellus nathusii</name>
    <name type="common">Nathusius' pipistrelle</name>
    <dbReference type="NCBI Taxonomy" id="59473"/>
    <lineage>
        <taxon>Eukaryota</taxon>
        <taxon>Metazoa</taxon>
        <taxon>Chordata</taxon>
        <taxon>Craniata</taxon>
        <taxon>Vertebrata</taxon>
        <taxon>Euteleostomi</taxon>
        <taxon>Mammalia</taxon>
        <taxon>Eutheria</taxon>
        <taxon>Laurasiatheria</taxon>
        <taxon>Chiroptera</taxon>
        <taxon>Yangochiroptera</taxon>
        <taxon>Vespertilionidae</taxon>
        <taxon>Pipistrellus</taxon>
    </lineage>
</organism>
<name>A0ABP0AMR0_PIPNA</name>
<gene>
    <name evidence="1" type="ORF">MPIPNATIZW_LOCUS18928</name>
</gene>
<keyword evidence="2" id="KW-1185">Reference proteome</keyword>
<protein>
    <submittedName>
        <fullName evidence="1">Uncharacterized protein</fullName>
    </submittedName>
</protein>
<accession>A0ABP0AMR0</accession>
<proteinExistence type="predicted"/>